<gene>
    <name evidence="2" type="ORF">L484_008991</name>
</gene>
<dbReference type="STRING" id="981085.W9RF70"/>
<dbReference type="PANTHER" id="PTHR34145">
    <property type="entry name" value="OS02G0105600 PROTEIN"/>
    <property type="match status" value="1"/>
</dbReference>
<dbReference type="InterPro" id="IPR053772">
    <property type="entry name" value="At1g61320/At1g61330-like"/>
</dbReference>
<dbReference type="InterPro" id="IPR032675">
    <property type="entry name" value="LRR_dom_sf"/>
</dbReference>
<proteinExistence type="predicted"/>
<evidence type="ECO:0000313" key="2">
    <source>
        <dbReference type="EMBL" id="EXB53707.1"/>
    </source>
</evidence>
<dbReference type="Gene3D" id="3.80.10.10">
    <property type="entry name" value="Ribonuclease Inhibitor"/>
    <property type="match status" value="2"/>
</dbReference>
<dbReference type="Pfam" id="PF00646">
    <property type="entry name" value="F-box"/>
    <property type="match status" value="1"/>
</dbReference>
<dbReference type="SMART" id="SM00256">
    <property type="entry name" value="FBOX"/>
    <property type="match status" value="1"/>
</dbReference>
<organism evidence="2 3">
    <name type="scientific">Morus notabilis</name>
    <dbReference type="NCBI Taxonomy" id="981085"/>
    <lineage>
        <taxon>Eukaryota</taxon>
        <taxon>Viridiplantae</taxon>
        <taxon>Streptophyta</taxon>
        <taxon>Embryophyta</taxon>
        <taxon>Tracheophyta</taxon>
        <taxon>Spermatophyta</taxon>
        <taxon>Magnoliopsida</taxon>
        <taxon>eudicotyledons</taxon>
        <taxon>Gunneridae</taxon>
        <taxon>Pentapetalae</taxon>
        <taxon>rosids</taxon>
        <taxon>fabids</taxon>
        <taxon>Rosales</taxon>
        <taxon>Moraceae</taxon>
        <taxon>Moreae</taxon>
        <taxon>Morus</taxon>
    </lineage>
</organism>
<dbReference type="Proteomes" id="UP000030645">
    <property type="component" value="Unassembled WGS sequence"/>
</dbReference>
<name>W9RF70_9ROSA</name>
<accession>W9RF70</accession>
<dbReference type="InterPro" id="IPR055411">
    <property type="entry name" value="LRR_FXL15/At3g58940/PEG3-like"/>
</dbReference>
<reference evidence="3" key="1">
    <citation type="submission" date="2013-01" db="EMBL/GenBank/DDBJ databases">
        <title>Draft Genome Sequence of a Mulberry Tree, Morus notabilis C.K. Schneid.</title>
        <authorList>
            <person name="He N."/>
            <person name="Zhao S."/>
        </authorList>
    </citation>
    <scope>NUCLEOTIDE SEQUENCE</scope>
</reference>
<dbReference type="InterPro" id="IPR001810">
    <property type="entry name" value="F-box_dom"/>
</dbReference>
<feature type="domain" description="F-box" evidence="1">
    <location>
        <begin position="13"/>
        <end position="68"/>
    </location>
</feature>
<dbReference type="SUPFAM" id="SSF81383">
    <property type="entry name" value="F-box domain"/>
    <property type="match status" value="1"/>
</dbReference>
<keyword evidence="3" id="KW-1185">Reference proteome</keyword>
<evidence type="ECO:0000313" key="3">
    <source>
        <dbReference type="Proteomes" id="UP000030645"/>
    </source>
</evidence>
<dbReference type="EMBL" id="KE344107">
    <property type="protein sequence ID" value="EXB53707.1"/>
    <property type="molecule type" value="Genomic_DNA"/>
</dbReference>
<dbReference type="PROSITE" id="PS50181">
    <property type="entry name" value="FBOX"/>
    <property type="match status" value="1"/>
</dbReference>
<protein>
    <submittedName>
        <fullName evidence="2">F-box/FBD/LRR-repeat protein</fullName>
    </submittedName>
</protein>
<sequence>MAAVEIDGPIIEQTSNLDLPEQVIHKILSFLPGEDAIRASATSKQWRLAWISSPVFSFNEGSVPFKNLDFFDYVDASLALWRDRCDSRVNMERLSLTADFSSDESYSRLNQVIAAATSRNVKVIELRNLNFDELFWIDFDSGLWLILLACNSLDNLSFKCFQFYIANPLSAISSSLKKLKLSCNFIDEGSLKNLLLCFPWLEDLEFGFCYGFDELRVSCPSLRSLKVTLSEDLAQKVVIDAANLQYLSYTRTFRPPGTISFSNCKSLTTLHIDRAVFTTVCTIDKYISQIPLLENLVLDGCEMPGIIHISHSNLRSLKFRRCWRLKKAEIDMPNLRSFRYYGGAIFHISTFKYCSGFLEAKLKLYTGSLDCTEWFWFIRLRNFLESFSNCKVLTLDCHLEGFTEKLRDNYFLPDPLYELKHLEITNLSLPIDDYSSFVDAMVGLFPFVETLSLKTSSAAIFIKFDESGSFSVKSQVSINTSNTEHDQTFQSIKASVDKIVEFLCIKCRRSNTNVFAASNTRNRTLSAARPRESCEEKIAQIS</sequence>
<dbReference type="Gene3D" id="1.20.1280.50">
    <property type="match status" value="1"/>
</dbReference>
<dbReference type="AlphaFoldDB" id="W9RF70"/>
<dbReference type="SUPFAM" id="SSF52047">
    <property type="entry name" value="RNI-like"/>
    <property type="match status" value="1"/>
</dbReference>
<evidence type="ECO:0000259" key="1">
    <source>
        <dbReference type="PROSITE" id="PS50181"/>
    </source>
</evidence>
<dbReference type="Pfam" id="PF24758">
    <property type="entry name" value="LRR_At5g56370"/>
    <property type="match status" value="1"/>
</dbReference>
<dbReference type="InterPro" id="IPR036047">
    <property type="entry name" value="F-box-like_dom_sf"/>
</dbReference>